<protein>
    <submittedName>
        <fullName evidence="2">Uncharacterized protein</fullName>
    </submittedName>
</protein>
<evidence type="ECO:0000313" key="2">
    <source>
        <dbReference type="EMBL" id="MDQ2106559.1"/>
    </source>
</evidence>
<feature type="transmembrane region" description="Helical" evidence="1">
    <location>
        <begin position="79"/>
        <end position="103"/>
    </location>
</feature>
<accession>A0ABU0WQN8</accession>
<reference evidence="2 3" key="1">
    <citation type="submission" date="2023-06" db="EMBL/GenBank/DDBJ databases">
        <title>Azospirillum isscasensis sp.nov, a bacterium isolated from rhizosphere soil of rice.</title>
        <authorList>
            <person name="Wang H."/>
        </authorList>
    </citation>
    <scope>NUCLEOTIDE SEQUENCE [LARGE SCALE GENOMIC DNA]</scope>
    <source>
        <strain evidence="2 3">C340-1</strain>
    </source>
</reference>
<dbReference type="Proteomes" id="UP001227317">
    <property type="component" value="Unassembled WGS sequence"/>
</dbReference>
<evidence type="ECO:0000313" key="3">
    <source>
        <dbReference type="Proteomes" id="UP001227317"/>
    </source>
</evidence>
<name>A0ABU0WQN8_9PROT</name>
<comment type="caution">
    <text evidence="2">The sequence shown here is derived from an EMBL/GenBank/DDBJ whole genome shotgun (WGS) entry which is preliminary data.</text>
</comment>
<feature type="non-terminal residue" evidence="2">
    <location>
        <position position="106"/>
    </location>
</feature>
<keyword evidence="3" id="KW-1185">Reference proteome</keyword>
<keyword evidence="1" id="KW-1133">Transmembrane helix</keyword>
<keyword evidence="1" id="KW-0812">Transmembrane</keyword>
<dbReference type="EMBL" id="JAUJFI010000273">
    <property type="protein sequence ID" value="MDQ2106559.1"/>
    <property type="molecule type" value="Genomic_DNA"/>
</dbReference>
<gene>
    <name evidence="2" type="ORF">QSG27_27980</name>
</gene>
<proteinExistence type="predicted"/>
<organism evidence="2 3">
    <name type="scientific">Azospirillum isscasi</name>
    <dbReference type="NCBI Taxonomy" id="3053926"/>
    <lineage>
        <taxon>Bacteria</taxon>
        <taxon>Pseudomonadati</taxon>
        <taxon>Pseudomonadota</taxon>
        <taxon>Alphaproteobacteria</taxon>
        <taxon>Rhodospirillales</taxon>
        <taxon>Azospirillaceae</taxon>
        <taxon>Azospirillum</taxon>
    </lineage>
</organism>
<keyword evidence="1" id="KW-0472">Membrane</keyword>
<sequence>MAKLLRGLAALTGADAVTGAVGSSAQLHGWLSRRLIRTARGDVPPTRPLPRWLSRLLALPMIVRLVERRPVTLGGLWRSWALWVALATTGLCAAVLAAPAGAWSAV</sequence>
<dbReference type="RefSeq" id="WP_306712012.1">
    <property type="nucleotide sequence ID" value="NZ_JAUJFI010000273.1"/>
</dbReference>
<evidence type="ECO:0000256" key="1">
    <source>
        <dbReference type="SAM" id="Phobius"/>
    </source>
</evidence>